<organism evidence="3 4">
    <name type="scientific">Lentzea atacamensis</name>
    <dbReference type="NCBI Taxonomy" id="531938"/>
    <lineage>
        <taxon>Bacteria</taxon>
        <taxon>Bacillati</taxon>
        <taxon>Actinomycetota</taxon>
        <taxon>Actinomycetes</taxon>
        <taxon>Pseudonocardiales</taxon>
        <taxon>Pseudonocardiaceae</taxon>
        <taxon>Lentzea</taxon>
    </lineage>
</organism>
<reference evidence="3 4" key="1">
    <citation type="submission" date="2018-05" db="EMBL/GenBank/DDBJ databases">
        <title>Genomic Encyclopedia of Type Strains, Phase IV (KMG-IV): sequencing the most valuable type-strain genomes for metagenomic binning, comparative biology and taxonomic classification.</title>
        <authorList>
            <person name="Goeker M."/>
        </authorList>
    </citation>
    <scope>NUCLEOTIDE SEQUENCE [LARGE SCALE GENOMIC DNA]</scope>
    <source>
        <strain evidence="3 4">DSM 45480</strain>
    </source>
</reference>
<gene>
    <name evidence="3" type="ORF">C8D88_10241</name>
</gene>
<evidence type="ECO:0000256" key="2">
    <source>
        <dbReference type="SAM" id="Phobius"/>
    </source>
</evidence>
<evidence type="ECO:0000313" key="4">
    <source>
        <dbReference type="Proteomes" id="UP000246005"/>
    </source>
</evidence>
<name>A0A316I5L5_9PSEU</name>
<dbReference type="EMBL" id="QGHB01000002">
    <property type="protein sequence ID" value="PWK88777.1"/>
    <property type="molecule type" value="Genomic_DNA"/>
</dbReference>
<feature type="region of interest" description="Disordered" evidence="1">
    <location>
        <begin position="72"/>
        <end position="102"/>
    </location>
</feature>
<accession>A0A316I5L5</accession>
<dbReference type="AlphaFoldDB" id="A0A316I5L5"/>
<proteinExistence type="predicted"/>
<keyword evidence="2" id="KW-1133">Transmembrane helix</keyword>
<protein>
    <submittedName>
        <fullName evidence="3">Uncharacterized protein</fullName>
    </submittedName>
</protein>
<feature type="transmembrane region" description="Helical" evidence="2">
    <location>
        <begin position="43"/>
        <end position="63"/>
    </location>
</feature>
<comment type="caution">
    <text evidence="3">The sequence shown here is derived from an EMBL/GenBank/DDBJ whole genome shotgun (WGS) entry which is preliminary data.</text>
</comment>
<dbReference type="Proteomes" id="UP000246005">
    <property type="component" value="Unassembled WGS sequence"/>
</dbReference>
<sequence length="279" mass="29959">MNEQDLKRAFEDVVVASSPPPSMDPGRALEAARKARSKRRSSITGALVAVLVVGVGLGTAFALNPKATTEYMTGAAPSSSSSAAWPGRWPEGQSDRTATKGPQADRAIKLLEELKGVVPAGYDAPQLKYQDPSYAGGDMQRTQGQVASDRGEVPEVWEYMAQTPVRKDGKVGRLLAESSTPDPELPTDPCALARAFWGMGGPCRVVDVKGLKVGVVQSNPSGRDQFDKWATYRAQDGQVVTIAQDDKYLGGDYPELDGPLFTEEQLAELATDPRFRMGD</sequence>
<keyword evidence="2" id="KW-0812">Transmembrane</keyword>
<keyword evidence="2" id="KW-0472">Membrane</keyword>
<evidence type="ECO:0000256" key="1">
    <source>
        <dbReference type="SAM" id="MobiDB-lite"/>
    </source>
</evidence>
<feature type="compositionally biased region" description="Low complexity" evidence="1">
    <location>
        <begin position="75"/>
        <end position="84"/>
    </location>
</feature>
<dbReference type="RefSeq" id="WP_109633369.1">
    <property type="nucleotide sequence ID" value="NZ_QGHB01000002.1"/>
</dbReference>
<evidence type="ECO:0000313" key="3">
    <source>
        <dbReference type="EMBL" id="PWK88777.1"/>
    </source>
</evidence>